<dbReference type="AlphaFoldDB" id="K9D8T5"/>
<reference evidence="1 2" key="1">
    <citation type="submission" date="2012-09" db="EMBL/GenBank/DDBJ databases">
        <title>The Genome Sequence of Massilia timonae CCUG 45783.</title>
        <authorList>
            <consortium name="The Broad Institute Genome Sequencing Platform"/>
            <person name="Earl A."/>
            <person name="Ward D."/>
            <person name="Feldgarden M."/>
            <person name="Gevers D."/>
            <person name="Huys G."/>
            <person name="Walker B."/>
            <person name="Young S.K."/>
            <person name="Zeng Q."/>
            <person name="Gargeya S."/>
            <person name="Fitzgerald M."/>
            <person name="Haas B."/>
            <person name="Abouelleil A."/>
            <person name="Alvarado L."/>
            <person name="Arachchi H.M."/>
            <person name="Berlin A.M."/>
            <person name="Chapman S.B."/>
            <person name="Goldberg J."/>
            <person name="Griggs A."/>
            <person name="Gujja S."/>
            <person name="Hansen M."/>
            <person name="Howarth C."/>
            <person name="Imamovic A."/>
            <person name="Larimer J."/>
            <person name="McCowen C."/>
            <person name="Montmayeur A."/>
            <person name="Murphy C."/>
            <person name="Neiman D."/>
            <person name="Pearson M."/>
            <person name="Priest M."/>
            <person name="Roberts A."/>
            <person name="Saif S."/>
            <person name="Shea T."/>
            <person name="Sisk P."/>
            <person name="Sykes S."/>
            <person name="Wortman J."/>
            <person name="Nusbaum C."/>
            <person name="Birren B."/>
        </authorList>
    </citation>
    <scope>NUCLEOTIDE SEQUENCE [LARGE SCALE GENOMIC DNA]</scope>
    <source>
        <strain evidence="1 2">CCUG 45783</strain>
    </source>
</reference>
<dbReference type="Proteomes" id="UP000009874">
    <property type="component" value="Unassembled WGS sequence"/>
</dbReference>
<comment type="caution">
    <text evidence="1">The sequence shown here is derived from an EMBL/GenBank/DDBJ whole genome shotgun (WGS) entry which is preliminary data.</text>
</comment>
<dbReference type="PATRIC" id="fig|883126.3.peg.4217"/>
<dbReference type="eggNOG" id="COG0583">
    <property type="taxonomic scope" value="Bacteria"/>
</dbReference>
<evidence type="ECO:0000313" key="2">
    <source>
        <dbReference type="Proteomes" id="UP000009874"/>
    </source>
</evidence>
<dbReference type="EMBL" id="AGZI01000050">
    <property type="protein sequence ID" value="EKU80643.1"/>
    <property type="molecule type" value="Genomic_DNA"/>
</dbReference>
<keyword evidence="2" id="KW-1185">Reference proteome</keyword>
<accession>K9D8T5</accession>
<gene>
    <name evidence="1" type="ORF">HMPREF9710_04182</name>
</gene>
<name>K9D8T5_9BURK</name>
<organism evidence="1 2">
    <name type="scientific">Massilia timonae CCUG 45783</name>
    <dbReference type="NCBI Taxonomy" id="883126"/>
    <lineage>
        <taxon>Bacteria</taxon>
        <taxon>Pseudomonadati</taxon>
        <taxon>Pseudomonadota</taxon>
        <taxon>Betaproteobacteria</taxon>
        <taxon>Burkholderiales</taxon>
        <taxon>Oxalobacteraceae</taxon>
        <taxon>Telluria group</taxon>
        <taxon>Massilia</taxon>
    </lineage>
</organism>
<dbReference type="Gene3D" id="3.40.190.10">
    <property type="entry name" value="Periplasmic binding protein-like II"/>
    <property type="match status" value="1"/>
</dbReference>
<dbReference type="SUPFAM" id="SSF53850">
    <property type="entry name" value="Periplasmic binding protein-like II"/>
    <property type="match status" value="1"/>
</dbReference>
<dbReference type="HOGENOM" id="CLU_2717661_0_0_4"/>
<protein>
    <recommendedName>
        <fullName evidence="3">LysR substrate-binding domain-containing protein</fullName>
    </recommendedName>
</protein>
<dbReference type="STRING" id="47229.LO55_4675"/>
<evidence type="ECO:0008006" key="3">
    <source>
        <dbReference type="Google" id="ProtNLM"/>
    </source>
</evidence>
<evidence type="ECO:0000313" key="1">
    <source>
        <dbReference type="EMBL" id="EKU80643.1"/>
    </source>
</evidence>
<sequence>MGRLAAGFVLCHPTVKLEITAEDRSVDMVEEGYDLAIRVDPDPDELAACIAGDCQALNSVSMAGCAGAARSA</sequence>
<proteinExistence type="predicted"/>